<name>S6AP89_METRE</name>
<dbReference type="STRING" id="1245471.PCA10_17210"/>
<evidence type="ECO:0000256" key="1">
    <source>
        <dbReference type="SAM" id="SignalP"/>
    </source>
</evidence>
<evidence type="ECO:0008006" key="4">
    <source>
        <dbReference type="Google" id="ProtNLM"/>
    </source>
</evidence>
<feature type="chain" id="PRO_5004535744" description="DUF2790 domain-containing protein" evidence="1">
    <location>
        <begin position="21"/>
        <end position="98"/>
    </location>
</feature>
<dbReference type="PATRIC" id="fig|1245471.3.peg.1744"/>
<dbReference type="OrthoDB" id="6903763at2"/>
<reference evidence="2 3" key="1">
    <citation type="journal article" date="2013" name="Genome Announc.">
        <title>Complete Genome Sequence of the Carbazole Degrader Pseudomonas resinovorans Strain CA10 (NBRC 106553).</title>
        <authorList>
            <person name="Shintani M."/>
            <person name="Hosoyama A."/>
            <person name="Ohji S."/>
            <person name="Tsuchikane K."/>
            <person name="Takarada H."/>
            <person name="Yamazoe A."/>
            <person name="Fujita N."/>
            <person name="Nojiri H."/>
        </authorList>
    </citation>
    <scope>NUCLEOTIDE SEQUENCE [LARGE SCALE GENOMIC DNA]</scope>
    <source>
        <strain evidence="2 3">NBRC 106553</strain>
    </source>
</reference>
<evidence type="ECO:0000313" key="2">
    <source>
        <dbReference type="EMBL" id="BAN47453.1"/>
    </source>
</evidence>
<dbReference type="KEGG" id="pre:PCA10_17210"/>
<keyword evidence="1" id="KW-0732">Signal</keyword>
<dbReference type="InterPro" id="IPR021245">
    <property type="entry name" value="DUF2790"/>
</dbReference>
<feature type="signal peptide" evidence="1">
    <location>
        <begin position="1"/>
        <end position="20"/>
    </location>
</feature>
<evidence type="ECO:0000313" key="3">
    <source>
        <dbReference type="Proteomes" id="UP000015503"/>
    </source>
</evidence>
<protein>
    <recommendedName>
        <fullName evidence="4">DUF2790 domain-containing protein</fullName>
    </recommendedName>
</protein>
<organism evidence="2 3">
    <name type="scientific">Metapseudomonas resinovorans NBRC 106553</name>
    <dbReference type="NCBI Taxonomy" id="1245471"/>
    <lineage>
        <taxon>Bacteria</taxon>
        <taxon>Pseudomonadati</taxon>
        <taxon>Pseudomonadota</taxon>
        <taxon>Gammaproteobacteria</taxon>
        <taxon>Pseudomonadales</taxon>
        <taxon>Pseudomonadaceae</taxon>
        <taxon>Metapseudomonas</taxon>
    </lineage>
</organism>
<gene>
    <name evidence="2" type="ORF">PCA10_17210</name>
</gene>
<accession>S6AP89</accession>
<dbReference type="Pfam" id="PF10976">
    <property type="entry name" value="DUF2790"/>
    <property type="match status" value="1"/>
</dbReference>
<dbReference type="Proteomes" id="UP000015503">
    <property type="component" value="Chromosome"/>
</dbReference>
<dbReference type="EMBL" id="AP013068">
    <property type="protein sequence ID" value="BAN47453.1"/>
    <property type="molecule type" value="Genomic_DNA"/>
</dbReference>
<proteinExistence type="predicted"/>
<dbReference type="Gene3D" id="2.30.140.50">
    <property type="entry name" value="Protein of unknown function DUF2790"/>
    <property type="match status" value="1"/>
</dbReference>
<dbReference type="AlphaFoldDB" id="S6AP89"/>
<sequence length="98" mass="10533">MKMASVVSALLSSLAPSVFAQDGLQNQGAGVAPVDYHYGMEIDVQKVLHRTDTSHKVGVVPVTLVFEDSEGEVHKIRFLEWGGTTVTPDQPGQPEQTA</sequence>
<dbReference type="RefSeq" id="WP_016491655.1">
    <property type="nucleotide sequence ID" value="NC_021499.1"/>
</dbReference>
<keyword evidence="3" id="KW-1185">Reference proteome</keyword>
<dbReference type="eggNOG" id="ENOG50316V8">
    <property type="taxonomic scope" value="Bacteria"/>
</dbReference>
<dbReference type="HOGENOM" id="CLU_163360_2_1_6"/>